<name>A0A0D8B9Y0_9ACTN</name>
<protein>
    <submittedName>
        <fullName evidence="2">Ketosteroid isomerase-like enzyme</fullName>
    </submittedName>
</protein>
<dbReference type="Proteomes" id="UP000032545">
    <property type="component" value="Unassembled WGS sequence"/>
</dbReference>
<dbReference type="EMBL" id="JYFN01000068">
    <property type="protein sequence ID" value="KJE20187.1"/>
    <property type="molecule type" value="Genomic_DNA"/>
</dbReference>
<evidence type="ECO:0000313" key="3">
    <source>
        <dbReference type="Proteomes" id="UP000032545"/>
    </source>
</evidence>
<accession>A0A0D8B9Y0</accession>
<dbReference type="PATRIC" id="fig|1502723.3.peg.5942"/>
<organism evidence="2 3">
    <name type="scientific">Frankia torreyi</name>
    <dbReference type="NCBI Taxonomy" id="1856"/>
    <lineage>
        <taxon>Bacteria</taxon>
        <taxon>Bacillati</taxon>
        <taxon>Actinomycetota</taxon>
        <taxon>Actinomycetes</taxon>
        <taxon>Frankiales</taxon>
        <taxon>Frankiaceae</taxon>
        <taxon>Frankia</taxon>
    </lineage>
</organism>
<proteinExistence type="predicted"/>
<dbReference type="Gene3D" id="3.10.450.50">
    <property type="match status" value="1"/>
</dbReference>
<feature type="domain" description="SnoaL-like" evidence="1">
    <location>
        <begin position="16"/>
        <end position="145"/>
    </location>
</feature>
<evidence type="ECO:0000259" key="1">
    <source>
        <dbReference type="Pfam" id="PF13577"/>
    </source>
</evidence>
<reference evidence="3" key="1">
    <citation type="submission" date="2015-02" db="EMBL/GenBank/DDBJ databases">
        <title>Draft Genome of Frankia sp. CpI1-S.</title>
        <authorList>
            <person name="Oshone R.T."/>
            <person name="Ngom M."/>
            <person name="Ghodhbane-Gtari F."/>
            <person name="Gtari M."/>
            <person name="Morris K."/>
            <person name="Thomas K."/>
            <person name="Sen A."/>
            <person name="Tisa L.S."/>
        </authorList>
    </citation>
    <scope>NUCLEOTIDE SEQUENCE [LARGE SCALE GENOMIC DNA]</scope>
    <source>
        <strain evidence="3">CpI1-S</strain>
    </source>
</reference>
<dbReference type="RefSeq" id="WP_044887987.1">
    <property type="nucleotide sequence ID" value="NZ_JYFN01000068.1"/>
</dbReference>
<sequence>MTTPAGRHDDLERSLRELLDKQAIREVCLIYARATERRDAEALATVFHDDAIYEHFQAPPARANGSAREFADKMVAEMRAAPIKVKGLMIPSTLVELEGDVAFAESLGLSLNPMEINGEQVTYLRTLRYLDRFERRDGEWRIAHRIVLHGGYERFEAAAPSPFVEHFAPGGQSLSHPDDLLYQMRERLRPEAVPTAGV</sequence>
<dbReference type="InterPro" id="IPR037401">
    <property type="entry name" value="SnoaL-like"/>
</dbReference>
<reference evidence="2 3" key="2">
    <citation type="journal article" date="2016" name="Genome Announc.">
        <title>Permanent Draft Genome Sequences for Two Variants of Frankia sp. Strain CpI1, the First Frankia Strain Isolated from Root Nodules of Comptonia peregrina.</title>
        <authorList>
            <person name="Oshone R."/>
            <person name="Hurst S.G.IV."/>
            <person name="Abebe-Akele F."/>
            <person name="Simpson S."/>
            <person name="Morris K."/>
            <person name="Thomas W.K."/>
            <person name="Tisa L.S."/>
        </authorList>
    </citation>
    <scope>NUCLEOTIDE SEQUENCE [LARGE SCALE GENOMIC DNA]</scope>
    <source>
        <strain evidence="3">CpI1-S</strain>
    </source>
</reference>
<dbReference type="AlphaFoldDB" id="A0A0D8B9Y0"/>
<dbReference type="GO" id="GO:0016853">
    <property type="term" value="F:isomerase activity"/>
    <property type="evidence" value="ECO:0007669"/>
    <property type="project" value="UniProtKB-KW"/>
</dbReference>
<keyword evidence="2" id="KW-0413">Isomerase</keyword>
<gene>
    <name evidence="2" type="ORF">FF36_05518</name>
</gene>
<dbReference type="Pfam" id="PF13577">
    <property type="entry name" value="SnoaL_4"/>
    <property type="match status" value="1"/>
</dbReference>
<dbReference type="InterPro" id="IPR032710">
    <property type="entry name" value="NTF2-like_dom_sf"/>
</dbReference>
<keyword evidence="3" id="KW-1185">Reference proteome</keyword>
<dbReference type="OrthoDB" id="1492465at2"/>
<comment type="caution">
    <text evidence="2">The sequence shown here is derived from an EMBL/GenBank/DDBJ whole genome shotgun (WGS) entry which is preliminary data.</text>
</comment>
<dbReference type="SUPFAM" id="SSF54427">
    <property type="entry name" value="NTF2-like"/>
    <property type="match status" value="1"/>
</dbReference>
<evidence type="ECO:0000313" key="2">
    <source>
        <dbReference type="EMBL" id="KJE20187.1"/>
    </source>
</evidence>